<evidence type="ECO:0000256" key="2">
    <source>
        <dbReference type="ARBA" id="ARBA00023157"/>
    </source>
</evidence>
<dbReference type="InterPro" id="IPR036116">
    <property type="entry name" value="FN3_sf"/>
</dbReference>
<dbReference type="SMART" id="SM00060">
    <property type="entry name" value="FN3"/>
    <property type="match status" value="4"/>
</dbReference>
<dbReference type="InterPro" id="IPR011050">
    <property type="entry name" value="Pectin_lyase_fold/virulence"/>
</dbReference>
<feature type="region of interest" description="Disordered" evidence="3">
    <location>
        <begin position="2161"/>
        <end position="2191"/>
    </location>
</feature>
<dbReference type="Gene3D" id="2.60.120.200">
    <property type="match status" value="2"/>
</dbReference>
<keyword evidence="1" id="KW-0732">Signal</keyword>
<feature type="domain" description="Fibronectin type-III" evidence="4">
    <location>
        <begin position="1292"/>
        <end position="1391"/>
    </location>
</feature>
<dbReference type="SUPFAM" id="SSF49899">
    <property type="entry name" value="Concanavalin A-like lectins/glucanases"/>
    <property type="match status" value="2"/>
</dbReference>
<dbReference type="RefSeq" id="WP_136078013.1">
    <property type="nucleotide sequence ID" value="NZ_CAAHFG010000001.1"/>
</dbReference>
<name>A0A6C2TXC4_PONDE</name>
<accession>A0A6C2TXC4</accession>
<dbReference type="InterPro" id="IPR018765">
    <property type="entry name" value="DUF2341"/>
</dbReference>
<feature type="compositionally biased region" description="Basic and acidic residues" evidence="3">
    <location>
        <begin position="2048"/>
        <end position="2058"/>
    </location>
</feature>
<evidence type="ECO:0000259" key="4">
    <source>
        <dbReference type="PROSITE" id="PS50853"/>
    </source>
</evidence>
<dbReference type="SUPFAM" id="SSF49299">
    <property type="entry name" value="PKD domain"/>
    <property type="match status" value="1"/>
</dbReference>
<evidence type="ECO:0000313" key="5">
    <source>
        <dbReference type="EMBL" id="VGO12338.1"/>
    </source>
</evidence>
<dbReference type="InterPro" id="IPR000601">
    <property type="entry name" value="PKD_dom"/>
</dbReference>
<dbReference type="SMART" id="SM00560">
    <property type="entry name" value="LamGL"/>
    <property type="match status" value="1"/>
</dbReference>
<gene>
    <name evidence="5" type="ORF">PDESU_00890</name>
</gene>
<feature type="region of interest" description="Disordered" evidence="3">
    <location>
        <begin position="2030"/>
        <end position="2109"/>
    </location>
</feature>
<dbReference type="PROSITE" id="PS00018">
    <property type="entry name" value="EF_HAND_1"/>
    <property type="match status" value="1"/>
</dbReference>
<dbReference type="InterPro" id="IPR003961">
    <property type="entry name" value="FN3_dom"/>
</dbReference>
<dbReference type="SUPFAM" id="SSF49265">
    <property type="entry name" value="Fibronectin type III"/>
    <property type="match status" value="2"/>
</dbReference>
<dbReference type="InterPro" id="IPR018247">
    <property type="entry name" value="EF_Hand_1_Ca_BS"/>
</dbReference>
<dbReference type="EMBL" id="CAAHFG010000001">
    <property type="protein sequence ID" value="VGO12338.1"/>
    <property type="molecule type" value="Genomic_DNA"/>
</dbReference>
<protein>
    <recommendedName>
        <fullName evidence="4">Fibronectin type-III domain-containing protein</fullName>
    </recommendedName>
</protein>
<keyword evidence="2" id="KW-1015">Disulfide bond</keyword>
<organism evidence="5 6">
    <name type="scientific">Pontiella desulfatans</name>
    <dbReference type="NCBI Taxonomy" id="2750659"/>
    <lineage>
        <taxon>Bacteria</taxon>
        <taxon>Pseudomonadati</taxon>
        <taxon>Kiritimatiellota</taxon>
        <taxon>Kiritimatiellia</taxon>
        <taxon>Kiritimatiellales</taxon>
        <taxon>Pontiellaceae</taxon>
        <taxon>Pontiella</taxon>
    </lineage>
</organism>
<dbReference type="SUPFAM" id="SSF51126">
    <property type="entry name" value="Pectin lyase-like"/>
    <property type="match status" value="1"/>
</dbReference>
<sequence length="2535" mass="265760">MKTSTRLVQTGMIAAICVLMAWPSIGHAAKSKGTIKVLGVRVVFKDAGGPSEKTIEQRLNSARLNYGRFSYGKLDIIVRTATVKLPNNRTSYSGTAMKAAARAKLKAQGILIGGVEIFGFYPGGTHFGSHATVGGNEFISSSTGGSTMHEMGHNFGWGHQSRWASNNSDPIGSGKLVTPDVFHFMKTASMDPEPSEKWGHGWITDRHTVYNNGSYTKRLYTFDQKNIASANRERTIRVTRNTLTKKAFWLGYRSRLLNNVSGAGKNTELRQGLCFWWERSSAASTTWLDMHTGGGLDNHSIQPGETYSDTAGDVYITNLGRGGSEPNEYLDVRINRGTFAGNGAPVPTWDAPAMWKKGAKLTITIEGNDPDGDEVACMWTTPERDIVYNTSAPTLTVTPSKLGNWQVKAVVSDMKGKTKTISKTITIVSAWPVSDWDGSDSAGWNTAANWTPEEIPNDRSESARWNSNFTGAFQLATTAAKTLRGLELEESLTRDVTVDMTDSESDLFLWENGIKMLASDHDLTITGSGSVIPAVNQTWFIGTGGGAGELNVLTEIDLEDRNLTINTVTDAEVSSIAGEGTFTKKGVGALTLSGTSSHSGSTQVTGTGSLLIDGTLAGGGTVGAISAATLGGTGTIANNVTVESEATLSPGPGYGSLAISGGLTLNGDLLMDVDRSGPTNDQLNLTGTLTLAGSARLRINNQGEALQNGDTFQLSDTAVAGAELLDITPTPGYPLAWGNHLASNGTVEVYLPGTLLSNSNGASNVAYDSATLTGELNTNDAPTEVRVYWGTSDGGINTNAWDHMASFGSVSSAQSFSTNVTGLSELTPYYYRFYGVNSNRTAWAETEAEFRTPAAPLVPANFQYSMEITFPNATGSLTNFPALVILDEAKSLFRYAQMASSAGDDLRFTAIDGTTILNYEIENWNTESNSQVWVQVPLLTNNTTIVAHWGNTNGVASPAYTTDGSTWTEGFEGVWHMTGDEATDSSPNARDTIALNDVDSTDGVIADARTFDGTDDSLVTSEYPGVTDGGRTVTAWIKSTATNAAITGWGNEAPGEHLEVGLRDGVLYADVNSGHIAHGAVANDDQWHHAAVVIPDDGTPNIDEGLLYLDGAVGQSAVLSQPIQTASGPNLRLGETETGNLDWNGELDEVRVSSIARSANWVGAAYLNMASNDAFNSLYDVAGIEVPMISDAGSVSALMPYTVTLNAELLTTGAASTTVFVCYGQEDGGTVASTSAWEVVENLGIASAGPISFDATNLYANTEYFFRFAATNSFAEAWTKMGAFQTPEDIPVIENNGISGIQETSVSLGGNLTSTGFAATTVHVYWGDEDAAEELDEWDLSANLGTQSTGTLSTNITGLTADTTYYYRYYATNAYGDAWASETTAFTTPSSTLDTNRYGFKMKIEFPGYDGTETLTNFPALVVFNEALSNFHYGAFASLDGGDLRFTAEDGTTVLNYETENWSTNGDSAVWVQIPALSSNTFVWAYGGNPGAVVAPPYTTDGSTWSEGFEGVWHLSDALGLDSTANGHDATVLGGPTNIAGQAGDALFFDGVDDTLQVPYSADLNPSNLTVSLWGRVDGKQNDLRAPFSNRRDGPNEGFICFANSANNWQFQMGNGSTWAYTVGPAVSVGSWTHLTGTYDQRSSNQTLYVDGSNTAESVTSGYIPNPDTPLNIGSGSPDGSDHYFKGPLDEMRISSVVRSADWVDAVHFNMGSNSAFNSYGAAAHEVPVVSNDGGPTNLTPTSATLQGALLDSGSDPAEVIVFHGEFDGGKNINAWDAAVPLGVVSEGPLSINVTNLSPETEHYYRFYASNASGANWALATTEVVPPSGRPVLDELPESTNVTGVSATIISDLVSTGNAPTTVWAYWGTTDAGITNTAWQNSENLGVHSASFISNTVAGLIPGETYYYRFQATNHWGESWTEASYFTTEAMTPNLVATHAGSTLDINTDAKTLTYDADGAGPIAAVVHTASIEANTATWTFGEIHIGADTTLTFGGNDSRAIRLIADGTGYLSEGNIIIEKDFNLNGDNGGQNGANGGSRTFGSGAGGDDKTGADVRGGESAASDAYTTVGGKGGGRNTDSSTASKGGGGGAFGGDGGDSNTGTPAGGSWYGRLDLAKLGTSGGPRAGSGGGAGNRGAGGAGGGAIQLLAINDITISAGTSITAKGGRGNSSGTTTADKRRTGGGGSGGGIRIVADSDGDGFGTLDCSGATLSAPGGVSDSGTTSNEYGGDGGGGRVVLRGATVIQGVIDVAGGDHVGSNGKPGEDGSIFRDGKNGELYLSGNGRAANTYSSYTNLNVTEKSTWEFGGDENVMSVVISNSTPAIIDGKLELEIDGTNSVSDQLIVTSDLDITGATLQLNELSSLINEVYVLAEYGAITGAFASVTGLPADYTLQYNYGTNGNQIALVTTSIDGDGDGIIDAWEIDQLGSTTLSDGTGNQDGDAFTDLQEYIADTDPDDTNSFLWIAIAQSTNTGIHELSFPSSAEREYWIESTTNLVIPFSPTSPAFPGEGGIMLRDTTNSLSPNRHYRVRVTLP</sequence>
<keyword evidence="6" id="KW-1185">Reference proteome</keyword>
<dbReference type="InterPro" id="IPR013320">
    <property type="entry name" value="ConA-like_dom_sf"/>
</dbReference>
<dbReference type="Pfam" id="PF10102">
    <property type="entry name" value="DUF2341"/>
    <property type="match status" value="2"/>
</dbReference>
<proteinExistence type="predicted"/>
<dbReference type="Pfam" id="PF13385">
    <property type="entry name" value="Laminin_G_3"/>
    <property type="match status" value="2"/>
</dbReference>
<dbReference type="InterPro" id="IPR006558">
    <property type="entry name" value="LamG-like"/>
</dbReference>
<dbReference type="Pfam" id="PF00801">
    <property type="entry name" value="PKD"/>
    <property type="match status" value="1"/>
</dbReference>
<feature type="compositionally biased region" description="Gly residues" evidence="3">
    <location>
        <begin position="2086"/>
        <end position="2109"/>
    </location>
</feature>
<dbReference type="Gene3D" id="2.60.40.10">
    <property type="entry name" value="Immunoglobulins"/>
    <property type="match status" value="2"/>
</dbReference>
<evidence type="ECO:0000256" key="3">
    <source>
        <dbReference type="SAM" id="MobiDB-lite"/>
    </source>
</evidence>
<dbReference type="InterPro" id="IPR013783">
    <property type="entry name" value="Ig-like_fold"/>
</dbReference>
<evidence type="ECO:0000313" key="6">
    <source>
        <dbReference type="Proteomes" id="UP000366872"/>
    </source>
</evidence>
<dbReference type="Proteomes" id="UP000366872">
    <property type="component" value="Unassembled WGS sequence"/>
</dbReference>
<evidence type="ECO:0000256" key="1">
    <source>
        <dbReference type="ARBA" id="ARBA00022729"/>
    </source>
</evidence>
<reference evidence="5 6" key="1">
    <citation type="submission" date="2019-04" db="EMBL/GenBank/DDBJ databases">
        <authorList>
            <person name="Van Vliet M D."/>
        </authorList>
    </citation>
    <scope>NUCLEOTIDE SEQUENCE [LARGE SCALE GENOMIC DNA]</scope>
    <source>
        <strain evidence="5 6">F1</strain>
    </source>
</reference>
<dbReference type="PROSITE" id="PS50853">
    <property type="entry name" value="FN3"/>
    <property type="match status" value="1"/>
</dbReference>
<dbReference type="InterPro" id="IPR035986">
    <property type="entry name" value="PKD_dom_sf"/>
</dbReference>